<dbReference type="AlphaFoldDB" id="A0A392RI47"/>
<reference evidence="1 2" key="1">
    <citation type="journal article" date="2018" name="Front. Plant Sci.">
        <title>Red Clover (Trifolium pratense) and Zigzag Clover (T. medium) - A Picture of Genomic Similarities and Differences.</title>
        <authorList>
            <person name="Dluhosova J."/>
            <person name="Istvanek J."/>
            <person name="Nedelnik J."/>
            <person name="Repkova J."/>
        </authorList>
    </citation>
    <scope>NUCLEOTIDE SEQUENCE [LARGE SCALE GENOMIC DNA]</scope>
    <source>
        <strain evidence="2">cv. 10/8</strain>
        <tissue evidence="1">Leaf</tissue>
    </source>
</reference>
<proteinExistence type="predicted"/>
<dbReference type="Proteomes" id="UP000265520">
    <property type="component" value="Unassembled WGS sequence"/>
</dbReference>
<feature type="non-terminal residue" evidence="1">
    <location>
        <position position="70"/>
    </location>
</feature>
<sequence>MAYSLSLFFSTLHFHLLSEKTKQRIRFVGSMLRAGLAIAMNLDKKGYFEHRRKMEEIGAGSIEKIATQNS</sequence>
<accession>A0A392RI47</accession>
<dbReference type="EMBL" id="LXQA010232268">
    <property type="protein sequence ID" value="MCI36273.1"/>
    <property type="molecule type" value="Genomic_DNA"/>
</dbReference>
<evidence type="ECO:0000313" key="1">
    <source>
        <dbReference type="EMBL" id="MCI36273.1"/>
    </source>
</evidence>
<evidence type="ECO:0000313" key="2">
    <source>
        <dbReference type="Proteomes" id="UP000265520"/>
    </source>
</evidence>
<comment type="caution">
    <text evidence="1">The sequence shown here is derived from an EMBL/GenBank/DDBJ whole genome shotgun (WGS) entry which is preliminary data.</text>
</comment>
<organism evidence="1 2">
    <name type="scientific">Trifolium medium</name>
    <dbReference type="NCBI Taxonomy" id="97028"/>
    <lineage>
        <taxon>Eukaryota</taxon>
        <taxon>Viridiplantae</taxon>
        <taxon>Streptophyta</taxon>
        <taxon>Embryophyta</taxon>
        <taxon>Tracheophyta</taxon>
        <taxon>Spermatophyta</taxon>
        <taxon>Magnoliopsida</taxon>
        <taxon>eudicotyledons</taxon>
        <taxon>Gunneridae</taxon>
        <taxon>Pentapetalae</taxon>
        <taxon>rosids</taxon>
        <taxon>fabids</taxon>
        <taxon>Fabales</taxon>
        <taxon>Fabaceae</taxon>
        <taxon>Papilionoideae</taxon>
        <taxon>50 kb inversion clade</taxon>
        <taxon>NPAAA clade</taxon>
        <taxon>Hologalegina</taxon>
        <taxon>IRL clade</taxon>
        <taxon>Trifolieae</taxon>
        <taxon>Trifolium</taxon>
    </lineage>
</organism>
<name>A0A392RI47_9FABA</name>
<keyword evidence="2" id="KW-1185">Reference proteome</keyword>
<protein>
    <submittedName>
        <fullName evidence="1">GDSL esterase/lipase</fullName>
    </submittedName>
</protein>